<dbReference type="EMBL" id="CP009922">
    <property type="protein sequence ID" value="AKG46730.1"/>
    <property type="molecule type" value="Genomic_DNA"/>
</dbReference>
<proteinExistence type="predicted"/>
<dbReference type="PATRIC" id="fig|408015.6.peg.5411"/>
<organism evidence="2 3">
    <name type="scientific">Streptomyces xiamenensis</name>
    <dbReference type="NCBI Taxonomy" id="408015"/>
    <lineage>
        <taxon>Bacteria</taxon>
        <taxon>Bacillati</taxon>
        <taxon>Actinomycetota</taxon>
        <taxon>Actinomycetes</taxon>
        <taxon>Kitasatosporales</taxon>
        <taxon>Streptomycetaceae</taxon>
        <taxon>Streptomyces</taxon>
    </lineage>
</organism>
<evidence type="ECO:0000313" key="2">
    <source>
        <dbReference type="EMBL" id="AKG46730.1"/>
    </source>
</evidence>
<reference evidence="2" key="1">
    <citation type="submission" date="2019-08" db="EMBL/GenBank/DDBJ databases">
        <title>Complete genome sequence of a mangrove-derived Streptomyces xiamenensis.</title>
        <authorList>
            <person name="Xu J."/>
        </authorList>
    </citation>
    <scope>NUCLEOTIDE SEQUENCE</scope>
    <source>
        <strain evidence="2">318</strain>
    </source>
</reference>
<name>A0A0F7G0N0_9ACTN</name>
<evidence type="ECO:0000256" key="1">
    <source>
        <dbReference type="SAM" id="MobiDB-lite"/>
    </source>
</evidence>
<dbReference type="KEGG" id="sxi:SXIM_53460"/>
<dbReference type="Proteomes" id="UP000034034">
    <property type="component" value="Chromosome"/>
</dbReference>
<sequence>MELASDAINRAIRTFVSSRGEQWSAEDRLHLARLYDAWAAHSLVPAPSPAPDPAPDRTRRPSQP</sequence>
<evidence type="ECO:0000313" key="3">
    <source>
        <dbReference type="Proteomes" id="UP000034034"/>
    </source>
</evidence>
<keyword evidence="3" id="KW-1185">Reference proteome</keyword>
<accession>A0A0F7G0N0</accession>
<dbReference type="AlphaFoldDB" id="A0A0F7G0N0"/>
<protein>
    <submittedName>
        <fullName evidence="2">Uncharacterized protein</fullName>
    </submittedName>
</protein>
<feature type="compositionally biased region" description="Basic and acidic residues" evidence="1">
    <location>
        <begin position="54"/>
        <end position="64"/>
    </location>
</feature>
<feature type="region of interest" description="Disordered" evidence="1">
    <location>
        <begin position="43"/>
        <end position="64"/>
    </location>
</feature>
<dbReference type="HOGENOM" id="CLU_2866104_0_0_11"/>
<gene>
    <name evidence="2" type="ORF">SXIM_53460</name>
</gene>